<feature type="compositionally biased region" description="Basic and acidic residues" evidence="1">
    <location>
        <begin position="1"/>
        <end position="14"/>
    </location>
</feature>
<gene>
    <name evidence="2" type="ORF">U9M73_13180</name>
</gene>
<proteinExistence type="predicted"/>
<evidence type="ECO:0000313" key="3">
    <source>
        <dbReference type="Proteomes" id="UP001292216"/>
    </source>
</evidence>
<keyword evidence="3" id="KW-1185">Reference proteome</keyword>
<comment type="caution">
    <text evidence="2">The sequence shown here is derived from an EMBL/GenBank/DDBJ whole genome shotgun (WGS) entry which is preliminary data.</text>
</comment>
<accession>A0ABU5PLX6</accession>
<protein>
    <submittedName>
        <fullName evidence="2">Uncharacterized protein</fullName>
    </submittedName>
</protein>
<dbReference type="RefSeq" id="WP_323077629.1">
    <property type="nucleotide sequence ID" value="NZ_CBCSKM010000008.1"/>
</dbReference>
<feature type="region of interest" description="Disordered" evidence="1">
    <location>
        <begin position="1"/>
        <end position="22"/>
    </location>
</feature>
<dbReference type="EMBL" id="JAYERP010000001">
    <property type="protein sequence ID" value="MEA3570938.1"/>
    <property type="molecule type" value="Genomic_DNA"/>
</dbReference>
<organism evidence="2 3">
    <name type="scientific">Paenibacillus phoenicis</name>
    <dbReference type="NCBI Taxonomy" id="554117"/>
    <lineage>
        <taxon>Bacteria</taxon>
        <taxon>Bacillati</taxon>
        <taxon>Bacillota</taxon>
        <taxon>Bacilli</taxon>
        <taxon>Bacillales</taxon>
        <taxon>Paenibacillaceae</taxon>
        <taxon>Paenibacillus</taxon>
    </lineage>
</organism>
<reference evidence="2 3" key="1">
    <citation type="submission" date="2023-12" db="EMBL/GenBank/DDBJ databases">
        <title>Whole genome sequencing of Paenibacillus phoenicis isolated from the Phoenix Mars Lander spacecraft assembly facility.</title>
        <authorList>
            <person name="Garcia A."/>
            <person name="Venkateswaran K."/>
        </authorList>
    </citation>
    <scope>NUCLEOTIDE SEQUENCE [LARGE SCALE GENOMIC DNA]</scope>
    <source>
        <strain evidence="2 3">3PO2SA</strain>
    </source>
</reference>
<dbReference type="Proteomes" id="UP001292216">
    <property type="component" value="Unassembled WGS sequence"/>
</dbReference>
<sequence length="242" mass="26673">MLRDHGTGSRDHGGIRSGGGPLSLTKLQKIARRQCAEYTAEHPEVKERRGMFVELMTAYYDKRRGKTVVASISPYHNDFEIVERTLNSPMDFAVWAGGIRTQQATDAAMAKFRETLDVYSTYKYAFRAISYEGIGGDLTVYEIDAAGVRESLRHTIREKPGIKRLIRDVLQKAVAELVIAERIVGQQINGVGLSIGSGNNITYINPNGIAAGHANFNSAPFRVDMQGNVVARKITLITEGSI</sequence>
<evidence type="ECO:0000313" key="2">
    <source>
        <dbReference type="EMBL" id="MEA3570938.1"/>
    </source>
</evidence>
<name>A0ABU5PLX6_9BACL</name>
<evidence type="ECO:0000256" key="1">
    <source>
        <dbReference type="SAM" id="MobiDB-lite"/>
    </source>
</evidence>